<dbReference type="EMBL" id="VFLP01000054">
    <property type="protein sequence ID" value="TRX90542.1"/>
    <property type="molecule type" value="Genomic_DNA"/>
</dbReference>
<reference evidence="3" key="1">
    <citation type="submission" date="2019-06" db="EMBL/GenBank/DDBJ databases">
        <title>Draft genome sequence of the griseofulvin-producing fungus Xylaria cubensis strain G536.</title>
        <authorList>
            <person name="Mead M.E."/>
            <person name="Raja H.A."/>
            <person name="Steenwyk J.L."/>
            <person name="Knowles S.L."/>
            <person name="Oberlies N.H."/>
            <person name="Rokas A."/>
        </authorList>
    </citation>
    <scope>NUCLEOTIDE SEQUENCE [LARGE SCALE GENOMIC DNA]</scope>
    <source>
        <strain evidence="3">G536</strain>
    </source>
</reference>
<comment type="caution">
    <text evidence="2">The sequence shown here is derived from an EMBL/GenBank/DDBJ whole genome shotgun (WGS) entry which is preliminary data.</text>
</comment>
<dbReference type="OrthoDB" id="2151982at2759"/>
<feature type="region of interest" description="Disordered" evidence="1">
    <location>
        <begin position="155"/>
        <end position="197"/>
    </location>
</feature>
<feature type="compositionally biased region" description="Basic and acidic residues" evidence="1">
    <location>
        <begin position="159"/>
        <end position="175"/>
    </location>
</feature>
<sequence length="257" mass="28715">MARYNMTGLPLLTHEPMRHPGCCLSLSKPLLATIGTLLDSIPHLDNNKSHDGHKPEPALVLSIGSGTGLLEELLHIYLNNDDHVSINSNSAKNWRVEGVEVDPAVNIYLPEDRINHVLGTWAVLETRAHEATVLMFVYPRDGALVRRYIDTFMTSSRPPGDKHSESKKCREDKSESGSASNKGATYEDHSEDGDEVRRNPRKGVRLVIWLGPKCDWDDTGLRSVHTSSEFELLEMRHGVGLAEYEMLAILKQKTTPM</sequence>
<keyword evidence="3" id="KW-1185">Reference proteome</keyword>
<evidence type="ECO:0000256" key="1">
    <source>
        <dbReference type="SAM" id="MobiDB-lite"/>
    </source>
</evidence>
<evidence type="ECO:0000313" key="3">
    <source>
        <dbReference type="Proteomes" id="UP000319160"/>
    </source>
</evidence>
<protein>
    <submittedName>
        <fullName evidence="2">Uncharacterized protein</fullName>
    </submittedName>
</protein>
<name>A0A553HRG5_9PEZI</name>
<gene>
    <name evidence="2" type="ORF">FHL15_008515</name>
</gene>
<accession>A0A553HRG5</accession>
<dbReference type="AlphaFoldDB" id="A0A553HRG5"/>
<dbReference type="Proteomes" id="UP000319160">
    <property type="component" value="Unassembled WGS sequence"/>
</dbReference>
<organism evidence="2 3">
    <name type="scientific">Xylaria flabelliformis</name>
    <dbReference type="NCBI Taxonomy" id="2512241"/>
    <lineage>
        <taxon>Eukaryota</taxon>
        <taxon>Fungi</taxon>
        <taxon>Dikarya</taxon>
        <taxon>Ascomycota</taxon>
        <taxon>Pezizomycotina</taxon>
        <taxon>Sordariomycetes</taxon>
        <taxon>Xylariomycetidae</taxon>
        <taxon>Xylariales</taxon>
        <taxon>Xylariaceae</taxon>
        <taxon>Xylaria</taxon>
    </lineage>
</organism>
<proteinExistence type="predicted"/>
<evidence type="ECO:0000313" key="2">
    <source>
        <dbReference type="EMBL" id="TRX90542.1"/>
    </source>
</evidence>